<gene>
    <name evidence="1" type="ORF">CFR75_17255</name>
</gene>
<evidence type="ECO:0000313" key="2">
    <source>
        <dbReference type="Proteomes" id="UP000248257"/>
    </source>
</evidence>
<keyword evidence="2" id="KW-1185">Reference proteome</keyword>
<reference evidence="1 2" key="1">
    <citation type="submission" date="2017-07" db="EMBL/GenBank/DDBJ databases">
        <title>A draft genome sequence of Komagataeibacter xylinus LMG 1515.</title>
        <authorList>
            <person name="Skraban J."/>
            <person name="Cleenwerck I."/>
            <person name="Vandamme P."/>
            <person name="Trcek J."/>
        </authorList>
    </citation>
    <scope>NUCLEOTIDE SEQUENCE [LARGE SCALE GENOMIC DNA]</scope>
    <source>
        <strain evidence="1 2">LMG 1515</strain>
    </source>
</reference>
<dbReference type="RefSeq" id="WP_061276887.1">
    <property type="nucleotide sequence ID" value="NZ_CBCRXN010000161.1"/>
</dbReference>
<sequence>MSSQVAEKDTDLELKFDGAPVQKLHGAPAEAVIASLNALQRMVYIIGMSAEGRALSERLKPTVKVKREYAVVCRAPRKGSHIQPFAVASQAGEMSSSSFAAREKLLATLRAFDSGEDARLKSVVPNARERWFLAKAATGLLPPEDSGLEIMIRAGARGPFAFKADRARTLLSAYDTPRPPAIEEETVVGRLRAIDYQQTIMTIKPGSDPALRMDYPLPLENWLQTNVRKRLKISGRPKSNARGDLSSFDVIYNIVELEPHLQSIDRFTSGDKVFMTNRPISLPVTVYWADRLFGFVDTHLGIDVVVDDLSELRTAVLSELDLVWRQYAQADDDELDEEALEVKRHLLLRFGSLD</sequence>
<dbReference type="EMBL" id="NKUC01000130">
    <property type="protein sequence ID" value="PYD55334.1"/>
    <property type="molecule type" value="Genomic_DNA"/>
</dbReference>
<dbReference type="AlphaFoldDB" id="A0A318PEE5"/>
<dbReference type="Proteomes" id="UP000248257">
    <property type="component" value="Unassembled WGS sequence"/>
</dbReference>
<dbReference type="OrthoDB" id="7592519at2"/>
<name>A0A318PEE5_KOMXY</name>
<proteinExistence type="predicted"/>
<evidence type="ECO:0000313" key="1">
    <source>
        <dbReference type="EMBL" id="PYD55334.1"/>
    </source>
</evidence>
<organism evidence="1 2">
    <name type="scientific">Komagataeibacter xylinus</name>
    <name type="common">Gluconacetobacter xylinus</name>
    <dbReference type="NCBI Taxonomy" id="28448"/>
    <lineage>
        <taxon>Bacteria</taxon>
        <taxon>Pseudomonadati</taxon>
        <taxon>Pseudomonadota</taxon>
        <taxon>Alphaproteobacteria</taxon>
        <taxon>Acetobacterales</taxon>
        <taxon>Acetobacteraceae</taxon>
        <taxon>Komagataeibacter</taxon>
    </lineage>
</organism>
<comment type="caution">
    <text evidence="1">The sequence shown here is derived from an EMBL/GenBank/DDBJ whole genome shotgun (WGS) entry which is preliminary data.</text>
</comment>
<protein>
    <submittedName>
        <fullName evidence="1">Uncharacterized protein</fullName>
    </submittedName>
</protein>
<accession>A0A318PEE5</accession>